<gene>
    <name evidence="2" type="ORF">NP075_11030</name>
</gene>
<dbReference type="Proteomes" id="UP001317322">
    <property type="component" value="Chromosome"/>
</dbReference>
<dbReference type="RefSeq" id="WP_227563255.1">
    <property type="nucleotide sequence ID" value="NZ_CP101989.1"/>
</dbReference>
<evidence type="ECO:0000256" key="1">
    <source>
        <dbReference type="SAM" id="MobiDB-lite"/>
    </source>
</evidence>
<evidence type="ECO:0000313" key="3">
    <source>
        <dbReference type="Proteomes" id="UP001317322"/>
    </source>
</evidence>
<keyword evidence="3" id="KW-1185">Reference proteome</keyword>
<feature type="compositionally biased region" description="Basic and acidic residues" evidence="1">
    <location>
        <begin position="41"/>
        <end position="50"/>
    </location>
</feature>
<reference evidence="2 3" key="1">
    <citation type="submission" date="2022-07" db="EMBL/GenBank/DDBJ databases">
        <title>Novel species in genus cellulomonas.</title>
        <authorList>
            <person name="Ye L."/>
        </authorList>
    </citation>
    <scope>NUCLEOTIDE SEQUENCE [LARGE SCALE GENOMIC DNA]</scope>
    <source>
        <strain evidence="3">zg-Y908</strain>
    </source>
</reference>
<accession>A0ABY5K442</accession>
<evidence type="ECO:0000313" key="2">
    <source>
        <dbReference type="EMBL" id="UUI63681.1"/>
    </source>
</evidence>
<proteinExistence type="predicted"/>
<name>A0ABY5K442_9CELL</name>
<organism evidence="2 3">
    <name type="scientific">Cellulomonas wangsupingiae</name>
    <dbReference type="NCBI Taxonomy" id="2968085"/>
    <lineage>
        <taxon>Bacteria</taxon>
        <taxon>Bacillati</taxon>
        <taxon>Actinomycetota</taxon>
        <taxon>Actinomycetes</taxon>
        <taxon>Micrococcales</taxon>
        <taxon>Cellulomonadaceae</taxon>
        <taxon>Cellulomonas</taxon>
    </lineage>
</organism>
<protein>
    <submittedName>
        <fullName evidence="2">Uncharacterized protein</fullName>
    </submittedName>
</protein>
<feature type="region of interest" description="Disordered" evidence="1">
    <location>
        <begin position="30"/>
        <end position="50"/>
    </location>
</feature>
<dbReference type="EMBL" id="CP101989">
    <property type="protein sequence ID" value="UUI63681.1"/>
    <property type="molecule type" value="Genomic_DNA"/>
</dbReference>
<sequence>MTSSFVPAVVAGALLALGLLALLVRTVRDDGLGHRPPPPSHPRDTVDRPW</sequence>